<comment type="caution">
    <text evidence="1">The sequence shown here is derived from an EMBL/GenBank/DDBJ whole genome shotgun (WGS) entry which is preliminary data.</text>
</comment>
<organism evidence="1 2">
    <name type="scientific">Eretmocerus hayati</name>
    <dbReference type="NCBI Taxonomy" id="131215"/>
    <lineage>
        <taxon>Eukaryota</taxon>
        <taxon>Metazoa</taxon>
        <taxon>Ecdysozoa</taxon>
        <taxon>Arthropoda</taxon>
        <taxon>Hexapoda</taxon>
        <taxon>Insecta</taxon>
        <taxon>Pterygota</taxon>
        <taxon>Neoptera</taxon>
        <taxon>Endopterygota</taxon>
        <taxon>Hymenoptera</taxon>
        <taxon>Apocrita</taxon>
        <taxon>Proctotrupomorpha</taxon>
        <taxon>Chalcidoidea</taxon>
        <taxon>Aphelinidae</taxon>
        <taxon>Aphelininae</taxon>
        <taxon>Eretmocerus</taxon>
    </lineage>
</organism>
<sequence length="190" mass="21670">MLNSAIFILCVIVSGDLLCGSVSNIAQARSPVSGRKRRVNEENWGANGKAYTSTAKKAVPEKKFEQVTGFKPPRTDVCDDCFKFEKGKETPEFVSHKLDVENYKALKKSILEGNDVLFLEFDFGQNLPIPKLPVTEQFYLRLLWLHIFNVNVLNKNVKRSYMYLFMEGKVKKVAILFAIFFSTLFESEVL</sequence>
<gene>
    <name evidence="1" type="ORF">QAD02_014091</name>
</gene>
<keyword evidence="2" id="KW-1185">Reference proteome</keyword>
<evidence type="ECO:0000313" key="2">
    <source>
        <dbReference type="Proteomes" id="UP001239111"/>
    </source>
</evidence>
<name>A0ACC2P6U4_9HYME</name>
<protein>
    <submittedName>
        <fullName evidence="1">Uncharacterized protein</fullName>
    </submittedName>
</protein>
<dbReference type="EMBL" id="CM056742">
    <property type="protein sequence ID" value="KAJ8678304.1"/>
    <property type="molecule type" value="Genomic_DNA"/>
</dbReference>
<proteinExistence type="predicted"/>
<accession>A0ACC2P6U4</accession>
<evidence type="ECO:0000313" key="1">
    <source>
        <dbReference type="EMBL" id="KAJ8678304.1"/>
    </source>
</evidence>
<reference evidence="1" key="1">
    <citation type="submission" date="2023-04" db="EMBL/GenBank/DDBJ databases">
        <title>A chromosome-level genome assembly of the parasitoid wasp Eretmocerus hayati.</title>
        <authorList>
            <person name="Zhong Y."/>
            <person name="Liu S."/>
            <person name="Liu Y."/>
        </authorList>
    </citation>
    <scope>NUCLEOTIDE SEQUENCE</scope>
    <source>
        <strain evidence="1">ZJU_SS_LIU_2023</strain>
    </source>
</reference>
<dbReference type="Proteomes" id="UP001239111">
    <property type="component" value="Chromosome 2"/>
</dbReference>